<protein>
    <submittedName>
        <fullName evidence="2">F-box domain-containing protein</fullName>
    </submittedName>
</protein>
<dbReference type="Gene3D" id="3.80.10.10">
    <property type="entry name" value="Ribonuclease Inhibitor"/>
    <property type="match status" value="1"/>
</dbReference>
<dbReference type="InterPro" id="IPR032675">
    <property type="entry name" value="LRR_dom_sf"/>
</dbReference>
<sequence>MSIAMQALNIELVPDLAETLFHKLFIDSLQMFPKEDINTFLGFALSSRTAYHAAMAFARKALTVTFVDDMVGIFYGSYQIGDLSENLPIVFGKYLHRAAILSCQSAALLKDIFQQLPNLSVLKVWQALSSEQIGVLRDVFPNIEELKTSDLAILGSEHPGIKFPFLKTLGLIFGNYANDIYKIEMPANSCPLLEHLVFSNSVEFDKLQNLIFSGDTFVTVKTVHLRHTMFHRLDDTSFADFVAFISKFPSLKTTKITKRLHWLTIEEGIDELKAMQSGFENLTINIPVVLSLNVEYNLYERSKVKAVRALTSAGFVSLNDYDDSWLLTARMPNKTTFVLFNFKQ</sequence>
<reference evidence="1" key="1">
    <citation type="journal article" date="2013" name="Genetics">
        <title>The draft genome and transcriptome of Panagrellus redivivus are shaped by the harsh demands of a free-living lifestyle.</title>
        <authorList>
            <person name="Srinivasan J."/>
            <person name="Dillman A.R."/>
            <person name="Macchietto M.G."/>
            <person name="Heikkinen L."/>
            <person name="Lakso M."/>
            <person name="Fracchia K.M."/>
            <person name="Antoshechkin I."/>
            <person name="Mortazavi A."/>
            <person name="Wong G."/>
            <person name="Sternberg P.W."/>
        </authorList>
    </citation>
    <scope>NUCLEOTIDE SEQUENCE [LARGE SCALE GENOMIC DNA]</scope>
    <source>
        <strain evidence="1">MT8872</strain>
    </source>
</reference>
<dbReference type="AlphaFoldDB" id="A0A7E4UX28"/>
<reference evidence="2" key="2">
    <citation type="submission" date="2020-10" db="UniProtKB">
        <authorList>
            <consortium name="WormBaseParasite"/>
        </authorList>
    </citation>
    <scope>IDENTIFICATION</scope>
</reference>
<accession>A0A7E4UX28</accession>
<dbReference type="SUPFAM" id="SSF52047">
    <property type="entry name" value="RNI-like"/>
    <property type="match status" value="1"/>
</dbReference>
<dbReference type="Proteomes" id="UP000492821">
    <property type="component" value="Unassembled WGS sequence"/>
</dbReference>
<evidence type="ECO:0000313" key="1">
    <source>
        <dbReference type="Proteomes" id="UP000492821"/>
    </source>
</evidence>
<keyword evidence="1" id="KW-1185">Reference proteome</keyword>
<dbReference type="WBParaSite" id="Pan_g13653.t1">
    <property type="protein sequence ID" value="Pan_g13653.t1"/>
    <property type="gene ID" value="Pan_g13653"/>
</dbReference>
<evidence type="ECO:0000313" key="2">
    <source>
        <dbReference type="WBParaSite" id="Pan_g13653.t1"/>
    </source>
</evidence>
<name>A0A7E4UX28_PANRE</name>
<proteinExistence type="predicted"/>
<organism evidence="1 2">
    <name type="scientific">Panagrellus redivivus</name>
    <name type="common">Microworm</name>
    <dbReference type="NCBI Taxonomy" id="6233"/>
    <lineage>
        <taxon>Eukaryota</taxon>
        <taxon>Metazoa</taxon>
        <taxon>Ecdysozoa</taxon>
        <taxon>Nematoda</taxon>
        <taxon>Chromadorea</taxon>
        <taxon>Rhabditida</taxon>
        <taxon>Tylenchina</taxon>
        <taxon>Panagrolaimomorpha</taxon>
        <taxon>Panagrolaimoidea</taxon>
        <taxon>Panagrolaimidae</taxon>
        <taxon>Panagrellus</taxon>
    </lineage>
</organism>